<comment type="similarity">
    <text evidence="1">Belongs to the YciI family.</text>
</comment>
<dbReference type="STRING" id="1678637.AC230_16285"/>
<dbReference type="AlphaFoldDB" id="A0A0K9XFK5"/>
<dbReference type="SUPFAM" id="SSF54909">
    <property type="entry name" value="Dimeric alpha+beta barrel"/>
    <property type="match status" value="1"/>
</dbReference>
<dbReference type="Pfam" id="PF03795">
    <property type="entry name" value="YCII"/>
    <property type="match status" value="1"/>
</dbReference>
<dbReference type="InterPro" id="IPR011008">
    <property type="entry name" value="Dimeric_a/b-barrel"/>
</dbReference>
<evidence type="ECO:0000313" key="4">
    <source>
        <dbReference type="Proteomes" id="UP000037288"/>
    </source>
</evidence>
<evidence type="ECO:0000259" key="2">
    <source>
        <dbReference type="Pfam" id="PF03795"/>
    </source>
</evidence>
<organism evidence="3 4">
    <name type="scientific">Streptomyces caatingaensis</name>
    <dbReference type="NCBI Taxonomy" id="1678637"/>
    <lineage>
        <taxon>Bacteria</taxon>
        <taxon>Bacillati</taxon>
        <taxon>Actinomycetota</taxon>
        <taxon>Actinomycetes</taxon>
        <taxon>Kitasatosporales</taxon>
        <taxon>Streptomycetaceae</taxon>
        <taxon>Streptomyces</taxon>
    </lineage>
</organism>
<dbReference type="PANTHER" id="PTHR35174">
    <property type="entry name" value="BLL7171 PROTEIN-RELATED"/>
    <property type="match status" value="1"/>
</dbReference>
<feature type="domain" description="YCII-related" evidence="2">
    <location>
        <begin position="1"/>
        <end position="111"/>
    </location>
</feature>
<evidence type="ECO:0000256" key="1">
    <source>
        <dbReference type="ARBA" id="ARBA00007689"/>
    </source>
</evidence>
<reference evidence="4" key="1">
    <citation type="submission" date="2015-07" db="EMBL/GenBank/DDBJ databases">
        <title>Draft genome sequence of Streptomyces sp. CMAA 1322, a bacterium isolated from Caatinga biome, from dry forest semiarid of Brazil.</title>
        <authorList>
            <person name="Santos S.N."/>
            <person name="Gacesa R."/>
            <person name="Taketani R.G."/>
            <person name="Long P.F."/>
            <person name="Melo I.S."/>
        </authorList>
    </citation>
    <scope>NUCLEOTIDE SEQUENCE [LARGE SCALE GENOMIC DNA]</scope>
    <source>
        <strain evidence="4">CMAA 1322</strain>
    </source>
</reference>
<accession>A0A0K9XFK5</accession>
<dbReference type="Proteomes" id="UP000037288">
    <property type="component" value="Unassembled WGS sequence"/>
</dbReference>
<keyword evidence="4" id="KW-1185">Reference proteome</keyword>
<dbReference type="Gene3D" id="3.30.70.1060">
    <property type="entry name" value="Dimeric alpha+beta barrel"/>
    <property type="match status" value="1"/>
</dbReference>
<dbReference type="OrthoDB" id="668782at2"/>
<dbReference type="RefSeq" id="WP_049716872.1">
    <property type="nucleotide sequence ID" value="NZ_LFXA01000009.1"/>
</dbReference>
<name>A0A0K9XFK5_9ACTN</name>
<protein>
    <submittedName>
        <fullName evidence="3">Dehydrogenase</fullName>
    </submittedName>
</protein>
<gene>
    <name evidence="3" type="ORF">AC230_16285</name>
</gene>
<dbReference type="PANTHER" id="PTHR35174:SF4">
    <property type="entry name" value="BLL7163 PROTEIN"/>
    <property type="match status" value="1"/>
</dbReference>
<comment type="caution">
    <text evidence="3">The sequence shown here is derived from an EMBL/GenBank/DDBJ whole genome shotgun (WGS) entry which is preliminary data.</text>
</comment>
<dbReference type="PATRIC" id="fig|1678637.3.peg.3509"/>
<dbReference type="InterPro" id="IPR005545">
    <property type="entry name" value="YCII"/>
</dbReference>
<proteinExistence type="inferred from homology"/>
<evidence type="ECO:0000313" key="3">
    <source>
        <dbReference type="EMBL" id="KNB51861.1"/>
    </source>
</evidence>
<dbReference type="EMBL" id="LFXA01000009">
    <property type="protein sequence ID" value="KNB51861.1"/>
    <property type="molecule type" value="Genomic_DNA"/>
</dbReference>
<sequence length="118" mass="12899">MRVMMIVKATEDSEAGVLPTPEQMAEMGEYNDELAEAGVLLAADGLWASSEGARVVFAGGVPSVIDGPFAEIGELMAGYWIIRVASMDEARDWAKRIPFRDGVVELRRVFEPEDLPAR</sequence>